<dbReference type="InterPro" id="IPR039778">
    <property type="entry name" value="PDCD4"/>
</dbReference>
<dbReference type="PANTHER" id="PTHR12626:SF0">
    <property type="entry name" value="PROGRAMMED CELL DEATH PROTEIN 4"/>
    <property type="match status" value="1"/>
</dbReference>
<dbReference type="SMART" id="SM00544">
    <property type="entry name" value="MA3"/>
    <property type="match status" value="1"/>
</dbReference>
<dbReference type="PANTHER" id="PTHR12626">
    <property type="entry name" value="PROGRAMMED CELL DEATH 4"/>
    <property type="match status" value="1"/>
</dbReference>
<feature type="domain" description="MI" evidence="6">
    <location>
        <begin position="163"/>
        <end position="251"/>
    </location>
</feature>
<name>A0ABV2AHT8_9EUKA</name>
<dbReference type="PROSITE" id="PS51366">
    <property type="entry name" value="MI"/>
    <property type="match status" value="2"/>
</dbReference>
<comment type="subcellular location">
    <subcellularLocation>
        <location evidence="1">Cytoplasm</location>
    </subcellularLocation>
</comment>
<evidence type="ECO:0000256" key="1">
    <source>
        <dbReference type="ARBA" id="ARBA00004496"/>
    </source>
</evidence>
<keyword evidence="8" id="KW-1185">Reference proteome</keyword>
<dbReference type="Proteomes" id="UP001439008">
    <property type="component" value="Unassembled WGS sequence"/>
</dbReference>
<gene>
    <name evidence="7" type="primary">PDCD4</name>
    <name evidence="7" type="ORF">MHBO_001111</name>
</gene>
<evidence type="ECO:0000313" key="7">
    <source>
        <dbReference type="EMBL" id="MES1919251.1"/>
    </source>
</evidence>
<proteinExistence type="inferred from homology"/>
<sequence length="251" mass="29055">MSRSVRRGSVSPGSKELFAMKMKGLQDFKVRVSRIVKDYLIANDYEDFVSRINELEPKKSEIEQIPKILMSISFDRNDNERKVVSDLIVKLVMNKVIKEKDLGMGFSLLLSQVPDLRLDVPNVVQYLEYFVDSFVNNKVLKYGDSSKFVEVLSIYSGSNPRKTIKKIVEKIIKNYFVSGELEECQRAIEEINDTNLYPLVVKYVVSLSFDFGASQRELVSQLFAKVVDDHVETKFIQFFFNSDNIDFWILK</sequence>
<dbReference type="SUPFAM" id="SSF48371">
    <property type="entry name" value="ARM repeat"/>
    <property type="match status" value="2"/>
</dbReference>
<keyword evidence="5" id="KW-0539">Nucleus</keyword>
<organism evidence="7 8">
    <name type="scientific">Bonamia ostreae</name>
    <dbReference type="NCBI Taxonomy" id="126728"/>
    <lineage>
        <taxon>Eukaryota</taxon>
        <taxon>Sar</taxon>
        <taxon>Rhizaria</taxon>
        <taxon>Endomyxa</taxon>
        <taxon>Ascetosporea</taxon>
        <taxon>Haplosporida</taxon>
        <taxon>Bonamia</taxon>
    </lineage>
</organism>
<feature type="domain" description="MI" evidence="6">
    <location>
        <begin position="27"/>
        <end position="150"/>
    </location>
</feature>
<evidence type="ECO:0000256" key="2">
    <source>
        <dbReference type="ARBA" id="ARBA00005497"/>
    </source>
</evidence>
<comment type="similarity">
    <text evidence="2">Belongs to the PDCD4 family.</text>
</comment>
<dbReference type="InterPro" id="IPR016024">
    <property type="entry name" value="ARM-type_fold"/>
</dbReference>
<protein>
    <submittedName>
        <fullName evidence="7">Programmed cell death protein 4</fullName>
    </submittedName>
</protein>
<keyword evidence="3" id="KW-0963">Cytoplasm</keyword>
<evidence type="ECO:0000256" key="4">
    <source>
        <dbReference type="ARBA" id="ARBA00022737"/>
    </source>
</evidence>
<dbReference type="Pfam" id="PF02847">
    <property type="entry name" value="MA3"/>
    <property type="match status" value="2"/>
</dbReference>
<reference evidence="7 8" key="1">
    <citation type="journal article" date="2024" name="BMC Biol.">
        <title>Comparative genomics of Ascetosporea gives new insight into the evolutionary basis for animal parasitism in Rhizaria.</title>
        <authorList>
            <person name="Hiltunen Thoren M."/>
            <person name="Onut-Brannstrom I."/>
            <person name="Alfjorden A."/>
            <person name="Peckova H."/>
            <person name="Swords F."/>
            <person name="Hooper C."/>
            <person name="Holzer A.S."/>
            <person name="Bass D."/>
            <person name="Burki F."/>
        </authorList>
    </citation>
    <scope>NUCLEOTIDE SEQUENCE [LARGE SCALE GENOMIC DNA]</scope>
    <source>
        <strain evidence="7">20-A016</strain>
    </source>
</reference>
<evidence type="ECO:0000259" key="6">
    <source>
        <dbReference type="PROSITE" id="PS51366"/>
    </source>
</evidence>
<evidence type="ECO:0000256" key="3">
    <source>
        <dbReference type="ARBA" id="ARBA00022490"/>
    </source>
</evidence>
<evidence type="ECO:0000313" key="8">
    <source>
        <dbReference type="Proteomes" id="UP001439008"/>
    </source>
</evidence>
<evidence type="ECO:0000256" key="5">
    <source>
        <dbReference type="ARBA" id="ARBA00023242"/>
    </source>
</evidence>
<dbReference type="Gene3D" id="1.25.40.180">
    <property type="match status" value="2"/>
</dbReference>
<accession>A0ABV2AHT8</accession>
<comment type="caution">
    <text evidence="7">The sequence shown here is derived from an EMBL/GenBank/DDBJ whole genome shotgun (WGS) entry which is preliminary data.</text>
</comment>
<keyword evidence="4" id="KW-0677">Repeat</keyword>
<dbReference type="InterPro" id="IPR003891">
    <property type="entry name" value="Initiation_fac_eIF4g_MI"/>
</dbReference>
<dbReference type="EMBL" id="JBDODL010000239">
    <property type="protein sequence ID" value="MES1919251.1"/>
    <property type="molecule type" value="Genomic_DNA"/>
</dbReference>